<dbReference type="InterPro" id="IPR023214">
    <property type="entry name" value="HAD_sf"/>
</dbReference>
<name>A0A9R1CWV6_9BACT</name>
<organism evidence="1 2">
    <name type="scientific">Prevotella lacticifex</name>
    <dbReference type="NCBI Taxonomy" id="2854755"/>
    <lineage>
        <taxon>Bacteria</taxon>
        <taxon>Pseudomonadati</taxon>
        <taxon>Bacteroidota</taxon>
        <taxon>Bacteroidia</taxon>
        <taxon>Bacteroidales</taxon>
        <taxon>Prevotellaceae</taxon>
        <taxon>Prevotella</taxon>
    </lineage>
</organism>
<dbReference type="Gene3D" id="3.40.50.1000">
    <property type="entry name" value="HAD superfamily/HAD-like"/>
    <property type="match status" value="1"/>
</dbReference>
<dbReference type="GO" id="GO:0097367">
    <property type="term" value="F:carbohydrate derivative binding"/>
    <property type="evidence" value="ECO:0007669"/>
    <property type="project" value="InterPro"/>
</dbReference>
<dbReference type="InterPro" id="IPR036412">
    <property type="entry name" value="HAD-like_sf"/>
</dbReference>
<dbReference type="InterPro" id="IPR046348">
    <property type="entry name" value="SIS_dom_sf"/>
</dbReference>
<dbReference type="Pfam" id="PF08282">
    <property type="entry name" value="Hydrolase_3"/>
    <property type="match status" value="1"/>
</dbReference>
<dbReference type="SUPFAM" id="SSF53697">
    <property type="entry name" value="SIS domain"/>
    <property type="match status" value="1"/>
</dbReference>
<proteinExistence type="predicted"/>
<dbReference type="AlphaFoldDB" id="A0A9R1CWV6"/>
<comment type="caution">
    <text evidence="1">The sequence shown here is derived from an EMBL/GenBank/DDBJ whole genome shotgun (WGS) entry which is preliminary data.</text>
</comment>
<dbReference type="Gene3D" id="3.40.50.10490">
    <property type="entry name" value="Glucose-6-phosphate isomerase like protein, domain 1"/>
    <property type="match status" value="1"/>
</dbReference>
<dbReference type="RefSeq" id="WP_223929566.1">
    <property type="nucleotide sequence ID" value="NZ_BPTU01000003.1"/>
</dbReference>
<dbReference type="Gene3D" id="3.30.1240.10">
    <property type="match status" value="1"/>
</dbReference>
<accession>A0A9R1CWV6</accession>
<evidence type="ECO:0000313" key="1">
    <source>
        <dbReference type="EMBL" id="GJG57495.1"/>
    </source>
</evidence>
<dbReference type="SUPFAM" id="SSF56784">
    <property type="entry name" value="HAD-like"/>
    <property type="match status" value="1"/>
</dbReference>
<dbReference type="Proteomes" id="UP000825483">
    <property type="component" value="Unassembled WGS sequence"/>
</dbReference>
<evidence type="ECO:0000313" key="2">
    <source>
        <dbReference type="Proteomes" id="UP000825483"/>
    </source>
</evidence>
<reference evidence="1" key="1">
    <citation type="journal article" date="2022" name="Int. J. Syst. Evol. Microbiol.">
        <title>Prevotella lacticifex sp. nov., isolated from the rumen of cows.</title>
        <authorList>
            <person name="Shinkai T."/>
            <person name="Ikeyama N."/>
            <person name="Kumagai M."/>
            <person name="Ohmori H."/>
            <person name="Sakamoto M."/>
            <person name="Ohkuma M."/>
            <person name="Mitsumori M."/>
        </authorList>
    </citation>
    <scope>NUCLEOTIDE SEQUENCE</scope>
    <source>
        <strain evidence="1">R5076</strain>
    </source>
</reference>
<dbReference type="EMBL" id="BPUB01000001">
    <property type="protein sequence ID" value="GJG57495.1"/>
    <property type="molecule type" value="Genomic_DNA"/>
</dbReference>
<sequence>MGKPFGDELKKIPSTVKWAEKQDVNSLSHFMFEEGNRTPLICIGSGGSFSACHFAAQLFQKQNGVIGVAMTPLQLMYSGAEIIRSNKLLFISASGKNKDILNAIKYGLKFNEAGMFSLTLHDKNPILELLKNRQNVQNWCKEIPTGKDGFLATNSLVATFVLLNKSYNLARNGDIPNLLNNYKVSDESPAKDKSLIFSKKSIDELATMDNFFILYGGFGESVAWDIESKLTEAALGSVLISDYRNFGHGRHHWFAKHKVNSCIIALVTPIERDLAYKTIDSMPKDIPVYYIESEMESSQASIDLLIKSFFFVENLGIARSIDPGRPGVPSFGRKLYNLNYFKLTNKILPNQCTCELAVKRKIGFLEEKSDDLFELYSNAYHKFIHRLNKIKFTTIAFDYDGTLSAKDLASRYTKILREDIKEELLKLLRKGVKIAIATGRGKSVGEIFKNSIDKCFWSQIKIGYYNGACILPLGEEEQIDNWKCQTFDEELKVMENELKKRLSDYCINLKLEERCLQLSIEGNMSRGLSNIVYESCCEIIWDKQLDNIRVWRSSHSMDVVVYNKASKLFVVEDPKKTLCIGDYGSIEGNDYELLSNHNSLSVDKVSKKIDSCWNIAPSGISGLDATLFYLNHLIVDEGTFKCKFKI</sequence>
<protein>
    <submittedName>
        <fullName evidence="1">Uncharacterized protein</fullName>
    </submittedName>
</protein>
<dbReference type="GO" id="GO:1901135">
    <property type="term" value="P:carbohydrate derivative metabolic process"/>
    <property type="evidence" value="ECO:0007669"/>
    <property type="project" value="InterPro"/>
</dbReference>
<dbReference type="GeneID" id="72468400"/>
<gene>
    <name evidence="1" type="ORF">PRLR5076_03460</name>
</gene>
<keyword evidence="2" id="KW-1185">Reference proteome</keyword>